<sequence>MANEIDTRVSLDLDPEAAIATIVDYDDETSSYVEPAKKAFTEAYNVLRAIHDAKTAVAEDPTLTEAGALLKVADFADKRMIAKVYPAWDAASTSLNSKVEAWEKEMSREVVSQASQQVSSEVRAHFKGLKTGERMVAISQAIRDGDSVVASAVLGAPAMLSGIDEEMKQILLREYHERFNPGLTKRLRAVTAARDLIDRKLGVLRKEVSKAVGTIKIKGNTFDLHGQYSGEITPAQLRAKRDKSNKPFAI</sequence>
<dbReference type="Proteomes" id="UP000283469">
    <property type="component" value="Unassembled WGS sequence"/>
</dbReference>
<organism evidence="1 2">
    <name type="scientific">Sphingobium terrigena</name>
    <dbReference type="NCBI Taxonomy" id="2304063"/>
    <lineage>
        <taxon>Bacteria</taxon>
        <taxon>Pseudomonadati</taxon>
        <taxon>Pseudomonadota</taxon>
        <taxon>Alphaproteobacteria</taxon>
        <taxon>Sphingomonadales</taxon>
        <taxon>Sphingomonadaceae</taxon>
        <taxon>Sphingobium</taxon>
    </lineage>
</organism>
<gene>
    <name evidence="1" type="ORF">D0Z70_00275</name>
</gene>
<dbReference type="EMBL" id="QVRA01000001">
    <property type="protein sequence ID" value="RJG57701.1"/>
    <property type="molecule type" value="Genomic_DNA"/>
</dbReference>
<accession>A0A418YXV1</accession>
<dbReference type="OrthoDB" id="9152855at2"/>
<dbReference type="AlphaFoldDB" id="A0A418YXV1"/>
<protein>
    <submittedName>
        <fullName evidence="1">Uncharacterized protein</fullName>
    </submittedName>
</protein>
<name>A0A418YXV1_9SPHN</name>
<comment type="caution">
    <text evidence="1">The sequence shown here is derived from an EMBL/GenBank/DDBJ whole genome shotgun (WGS) entry which is preliminary data.</text>
</comment>
<dbReference type="RefSeq" id="WP_119743432.1">
    <property type="nucleotide sequence ID" value="NZ_QVRA01000001.1"/>
</dbReference>
<keyword evidence="2" id="KW-1185">Reference proteome</keyword>
<evidence type="ECO:0000313" key="1">
    <source>
        <dbReference type="EMBL" id="RJG57701.1"/>
    </source>
</evidence>
<evidence type="ECO:0000313" key="2">
    <source>
        <dbReference type="Proteomes" id="UP000283469"/>
    </source>
</evidence>
<reference evidence="1 2" key="1">
    <citation type="submission" date="2018-08" db="EMBL/GenBank/DDBJ databases">
        <title>Sphingobium sp. EO9.</title>
        <authorList>
            <person name="Park Y."/>
            <person name="Kim K.H."/>
            <person name="Jeon C.O."/>
        </authorList>
    </citation>
    <scope>NUCLEOTIDE SEQUENCE [LARGE SCALE GENOMIC DNA]</scope>
    <source>
        <strain evidence="1 2">EO9</strain>
    </source>
</reference>
<proteinExistence type="predicted"/>